<dbReference type="PANTHER" id="PTHR21382:SF1">
    <property type="entry name" value="NADH DEHYDROGENASE [UBIQUINONE] 1 ALPHA SUBCOMPLEX SUBUNIT 11"/>
    <property type="match status" value="1"/>
</dbReference>
<evidence type="ECO:0000256" key="4">
    <source>
        <dbReference type="ARBA" id="ARBA00022989"/>
    </source>
</evidence>
<comment type="caution">
    <text evidence="7">The sequence shown here is derived from an EMBL/GenBank/DDBJ whole genome shotgun (WGS) entry which is preliminary data.</text>
</comment>
<dbReference type="Proteomes" id="UP000789759">
    <property type="component" value="Unassembled WGS sequence"/>
</dbReference>
<keyword evidence="8" id="KW-1185">Reference proteome</keyword>
<dbReference type="InterPro" id="IPR039205">
    <property type="entry name" value="NDUFA11"/>
</dbReference>
<comment type="subcellular location">
    <subcellularLocation>
        <location evidence="1">Mitochondrion inner membrane</location>
        <topology evidence="1">Multi-pass membrane protein</topology>
    </subcellularLocation>
</comment>
<keyword evidence="2" id="KW-0812">Transmembrane</keyword>
<evidence type="ECO:0000256" key="3">
    <source>
        <dbReference type="ARBA" id="ARBA00022792"/>
    </source>
</evidence>
<dbReference type="GO" id="GO:0005743">
    <property type="term" value="C:mitochondrial inner membrane"/>
    <property type="evidence" value="ECO:0007669"/>
    <property type="project" value="UniProtKB-SubCell"/>
</dbReference>
<proteinExistence type="predicted"/>
<gene>
    <name evidence="7" type="ORF">CPELLU_LOCUS16035</name>
</gene>
<accession>A0A9N9JBE2</accession>
<evidence type="ECO:0000313" key="7">
    <source>
        <dbReference type="EMBL" id="CAG8774293.1"/>
    </source>
</evidence>
<dbReference type="EMBL" id="CAJVQA010022538">
    <property type="protein sequence ID" value="CAG8774293.1"/>
    <property type="molecule type" value="Genomic_DNA"/>
</dbReference>
<dbReference type="Pfam" id="PF02466">
    <property type="entry name" value="Tim17"/>
    <property type="match status" value="1"/>
</dbReference>
<keyword evidence="3" id="KW-0999">Mitochondrion inner membrane</keyword>
<name>A0A9N9JBE2_9GLOM</name>
<keyword evidence="5" id="KW-0496">Mitochondrion</keyword>
<evidence type="ECO:0000256" key="5">
    <source>
        <dbReference type="ARBA" id="ARBA00023128"/>
    </source>
</evidence>
<protein>
    <submittedName>
        <fullName evidence="7">15090_t:CDS:1</fullName>
    </submittedName>
</protein>
<evidence type="ECO:0000256" key="1">
    <source>
        <dbReference type="ARBA" id="ARBA00004448"/>
    </source>
</evidence>
<feature type="non-terminal residue" evidence="7">
    <location>
        <position position="196"/>
    </location>
</feature>
<keyword evidence="6" id="KW-0472">Membrane</keyword>
<dbReference type="OrthoDB" id="1913277at2759"/>
<dbReference type="GO" id="GO:0045271">
    <property type="term" value="C:respiratory chain complex I"/>
    <property type="evidence" value="ECO:0007669"/>
    <property type="project" value="InterPro"/>
</dbReference>
<evidence type="ECO:0000313" key="8">
    <source>
        <dbReference type="Proteomes" id="UP000789759"/>
    </source>
</evidence>
<reference evidence="7" key="1">
    <citation type="submission" date="2021-06" db="EMBL/GenBank/DDBJ databases">
        <authorList>
            <person name="Kallberg Y."/>
            <person name="Tangrot J."/>
            <person name="Rosling A."/>
        </authorList>
    </citation>
    <scope>NUCLEOTIDE SEQUENCE</scope>
    <source>
        <strain evidence="7">FL966</strain>
    </source>
</reference>
<evidence type="ECO:0000256" key="2">
    <source>
        <dbReference type="ARBA" id="ARBA00022692"/>
    </source>
</evidence>
<evidence type="ECO:0000256" key="6">
    <source>
        <dbReference type="ARBA" id="ARBA00023136"/>
    </source>
</evidence>
<dbReference type="PANTHER" id="PTHR21382">
    <property type="entry name" value="NADH-UBIQUINONE OXIDOREDUCTASE SUBUNIT"/>
    <property type="match status" value="1"/>
</dbReference>
<organism evidence="7 8">
    <name type="scientific">Cetraspora pellucida</name>
    <dbReference type="NCBI Taxonomy" id="1433469"/>
    <lineage>
        <taxon>Eukaryota</taxon>
        <taxon>Fungi</taxon>
        <taxon>Fungi incertae sedis</taxon>
        <taxon>Mucoromycota</taxon>
        <taxon>Glomeromycotina</taxon>
        <taxon>Glomeromycetes</taxon>
        <taxon>Diversisporales</taxon>
        <taxon>Gigasporaceae</taxon>
        <taxon>Cetraspora</taxon>
    </lineage>
</organism>
<keyword evidence="4" id="KW-1133">Transmembrane helix</keyword>
<dbReference type="AlphaFoldDB" id="A0A9N9JBE2"/>
<dbReference type="GO" id="GO:0006120">
    <property type="term" value="P:mitochondrial electron transport, NADH to ubiquinone"/>
    <property type="evidence" value="ECO:0007669"/>
    <property type="project" value="InterPro"/>
</dbReference>
<sequence length="196" mass="21073">MSKSTNSQASTPVVASTLEPEATGQIIIKDSDIYFEKDVFSHTLKYATGFGAFGLLMSAVQNALSRHEYGAAGVITRTGKTITGYALVGGIFAGTESILANARKTDDWVNGAVAGCTAGLTAGIRARSYPVAFGACFGMATLLSVYEWAGQWKGLTLGMTDVSSFLNSKERSILEERREWKKKIYKHSSPTLPEQQ</sequence>